<evidence type="ECO:0000256" key="1">
    <source>
        <dbReference type="ARBA" id="ARBA00009986"/>
    </source>
</evidence>
<dbReference type="GO" id="GO:0004029">
    <property type="term" value="F:aldehyde dehydrogenase (NAD+) activity"/>
    <property type="evidence" value="ECO:0007669"/>
    <property type="project" value="TreeGrafter"/>
</dbReference>
<dbReference type="GO" id="GO:0005737">
    <property type="term" value="C:cytoplasm"/>
    <property type="evidence" value="ECO:0007669"/>
    <property type="project" value="TreeGrafter"/>
</dbReference>
<dbReference type="Gene3D" id="3.40.309.10">
    <property type="entry name" value="Aldehyde Dehydrogenase, Chain A, domain 2"/>
    <property type="match status" value="1"/>
</dbReference>
<dbReference type="HOGENOM" id="CLU_005391_3_1_14"/>
<dbReference type="InterPro" id="IPR016163">
    <property type="entry name" value="Ald_DH_C"/>
</dbReference>
<dbReference type="PROSITE" id="PS00687">
    <property type="entry name" value="ALDEHYDE_DEHYDR_GLU"/>
    <property type="match status" value="1"/>
</dbReference>
<evidence type="ECO:0000256" key="4">
    <source>
        <dbReference type="PIRSR" id="PIRSR036492-1"/>
    </source>
</evidence>
<dbReference type="InterPro" id="IPR012394">
    <property type="entry name" value="Aldehyde_DH_NAD(P)"/>
</dbReference>
<dbReference type="InterPro" id="IPR016161">
    <property type="entry name" value="Ald_DH/histidinol_DH"/>
</dbReference>
<proteinExistence type="inferred from homology"/>
<accession>A0A0D5ZJ58</accession>
<dbReference type="KEGG" id="mgb:VO56_00895"/>
<evidence type="ECO:0000256" key="5">
    <source>
        <dbReference type="PROSITE-ProRule" id="PRU10007"/>
    </source>
</evidence>
<dbReference type="Proteomes" id="UP000032722">
    <property type="component" value="Chromosome"/>
</dbReference>
<comment type="similarity">
    <text evidence="1 3 6">Belongs to the aldehyde dehydrogenase family.</text>
</comment>
<dbReference type="PATRIC" id="fig|29556.3.peg.177"/>
<evidence type="ECO:0000259" key="7">
    <source>
        <dbReference type="Pfam" id="PF00171"/>
    </source>
</evidence>
<dbReference type="PANTHER" id="PTHR43570">
    <property type="entry name" value="ALDEHYDE DEHYDROGENASE"/>
    <property type="match status" value="1"/>
</dbReference>
<evidence type="ECO:0000256" key="2">
    <source>
        <dbReference type="ARBA" id="ARBA00023002"/>
    </source>
</evidence>
<evidence type="ECO:0000256" key="3">
    <source>
        <dbReference type="PIRNR" id="PIRNR036492"/>
    </source>
</evidence>
<protein>
    <recommendedName>
        <fullName evidence="3">Aldehyde dehydrogenase</fullName>
    </recommendedName>
</protein>
<dbReference type="Pfam" id="PF00171">
    <property type="entry name" value="Aldedh"/>
    <property type="match status" value="1"/>
</dbReference>
<reference evidence="8 9" key="1">
    <citation type="journal article" date="2015" name="Genome Announc.">
        <title>Complete Genome Sequence of Mycoplasma meleagridis, a Possible Emerging Pathogen in Chickens.</title>
        <authorList>
            <person name="Abolnik C."/>
        </authorList>
    </citation>
    <scope>NUCLEOTIDE SEQUENCE [LARGE SCALE GENOMIC DNA]</scope>
    <source>
        <strain evidence="8 9">B2096 8B</strain>
    </source>
</reference>
<dbReference type="InterPro" id="IPR015590">
    <property type="entry name" value="Aldehyde_DH_dom"/>
</dbReference>
<keyword evidence="2 3" id="KW-0560">Oxidoreductase</keyword>
<dbReference type="InterPro" id="IPR016162">
    <property type="entry name" value="Ald_DH_N"/>
</dbReference>
<dbReference type="GO" id="GO:0006081">
    <property type="term" value="P:aldehyde metabolic process"/>
    <property type="evidence" value="ECO:0007669"/>
    <property type="project" value="InterPro"/>
</dbReference>
<gene>
    <name evidence="8" type="ORF">VO56_00895</name>
</gene>
<organism evidence="9">
    <name type="scientific">Mycoplasmopsis gallinacea</name>
    <dbReference type="NCBI Taxonomy" id="29556"/>
    <lineage>
        <taxon>Bacteria</taxon>
        <taxon>Bacillati</taxon>
        <taxon>Mycoplasmatota</taxon>
        <taxon>Mycoplasmoidales</taxon>
        <taxon>Metamycoplasmataceae</taxon>
        <taxon>Mycoplasmopsis</taxon>
    </lineage>
</organism>
<dbReference type="AlphaFoldDB" id="A0A0D5ZJ58"/>
<feature type="active site" evidence="4">
    <location>
        <position position="226"/>
    </location>
</feature>
<evidence type="ECO:0000313" key="9">
    <source>
        <dbReference type="Proteomes" id="UP000032722"/>
    </source>
</evidence>
<dbReference type="EMBL" id="CP011021">
    <property type="protein sequence ID" value="AKA49831.1"/>
    <property type="molecule type" value="Genomic_DNA"/>
</dbReference>
<feature type="domain" description="Aldehyde dehydrogenase" evidence="7">
    <location>
        <begin position="10"/>
        <end position="395"/>
    </location>
</feature>
<evidence type="ECO:0000256" key="6">
    <source>
        <dbReference type="RuleBase" id="RU003345"/>
    </source>
</evidence>
<dbReference type="PIRSF" id="PIRSF036492">
    <property type="entry name" value="ALDH"/>
    <property type="match status" value="1"/>
</dbReference>
<name>A0A0D5ZJ58_9BACT</name>
<dbReference type="PANTHER" id="PTHR43570:SF16">
    <property type="entry name" value="ALDEHYDE DEHYDROGENASE TYPE III, ISOFORM Q"/>
    <property type="match status" value="1"/>
</dbReference>
<dbReference type="Gene3D" id="3.40.605.10">
    <property type="entry name" value="Aldehyde Dehydrogenase, Chain A, domain 1"/>
    <property type="match status" value="1"/>
</dbReference>
<feature type="active site" evidence="4 5">
    <location>
        <position position="192"/>
    </location>
</feature>
<evidence type="ECO:0000313" key="8">
    <source>
        <dbReference type="EMBL" id="AKA49831.1"/>
    </source>
</evidence>
<sequence length="436" mass="50697">MNKNISLNYQIRINLLKKLKDAIFANQNKILQALKEDMNKSHYETTLTEIIPTIAEINFFLSKKQSRIKFKKVGGIFSKYGYIYNPRGNVLIMNSWNYPFQLLFIPLVGSIIAGNYNTVKFHPYLNKLNKVMEKIILQIDSENRYIKIDKFSTIEQTLQEFTFDFVFFTGSYATSQIILKNIDINKTDYCFELGGKSPFIVTKDANIKKAAKMFIYAKMMNFGQTCVAPDYIFIDKAISNLFMQKVDKLLQKILQKDPNLKELVNLIPLNKAEVLEHSLGATKLNDKKVMPKFFKENNLDSAAYKEEIFAPVAPIFEYEHISEFEQVYKLNPNPLSMYIFSNSKKDQNFFTSFIAGNYMINNTMGILEDNKLSFGGIKQSGKGRYRGFASLELFSHKSSYTQIRFDLLFKLKNLPYTAKKEKILNLYLKMLKFFKF</sequence>
<dbReference type="SUPFAM" id="SSF53720">
    <property type="entry name" value="ALDH-like"/>
    <property type="match status" value="1"/>
</dbReference>
<dbReference type="InterPro" id="IPR029510">
    <property type="entry name" value="Ald_DH_CS_GLU"/>
</dbReference>